<evidence type="ECO:0000259" key="26">
    <source>
        <dbReference type="Pfam" id="PF00912"/>
    </source>
</evidence>
<sequence length="997" mass="110365">MENNNENDDKIIIESDHYDRQYINDDYNDENEDDSLKDIEEPKVEPEVEIEVETEPEMEDKPEKKPKKKFSFYLKWSLIILLILTLVSGIVMSAIAFSWINKAPELDLSNFEYMEPTSVVDKNGEFYQQLQGKEKREIISIDEIPDHVKYAFIDIEDERFYSHNGVDLKGLTRAGINVVTTGSLNGPGGSTITQQLIKLTHLTPEKKLERKVIEIYLAMQLERKWTKDQILQAYLNKVGFANAWGVQAASQTYFRKDVAEISYAQAAVLAATIKSPTYYKPYIVEEIEEGIYSIKKDENGKINYNEKNQSRALAVIDKMKELGHINNEEYDTAKTQLKNNDLDLHEPPELQIYSYFTDELYIQIVRDLMESDQFSFASEQEAENYLLNSGLTVHSTIDPNVQRVLDEKFADDRLFPAQSWAAKEASKAMSKVLGEEVNYMPEGAMTIIDNSNGSVAGMVGGRSKDESRSLNRATKKYQVGSATKPLTVYAPGLETKAFTLGTTYDDVPLSLKNGTWKPGNSGGSYEGMLTVREGLRKSKNMVAIQAWYDLGLENSIKYGELLGLEFEDSDKDVAPLSLGGYTTGQSTLAMATAFSTFPNKGTRTEPVMYTKIVDRDGNIILENKLEKIRVFSEETAYLITDVLKGAVRGGSTNISIPNMQIAGKTGTTNDQKDAYFAGYSPYYTAAVWYGYDQYNVKAGGRTYQLNIGKYGGEKTASPSAMWKSVMQEIHSDLKSKSLPGRPGGIVSASIDRVSGKLPTELSSRDPRGSTVISEMFISGTVPTSRDDFHIEQRIDISTGMMATEFCPDESVETTVRILKPNGRFPKGVRPLYANYVAGPEKGVLAVNTSTLCNIHNATSPVGVQFMLNDTPIDTLSLDIGQSLTVEVIGYTINSEVVQTVENLTVTSSSPNVTVKSNGNNTFVVTGVNGGSANLVATITYKGVEKDISYTDTVIVTVNTPSPPPESETPPTDETPPASTEPTKPTEGETTIETPANK</sequence>
<dbReference type="InterPro" id="IPR001460">
    <property type="entry name" value="PCN-bd_Tpept"/>
</dbReference>
<dbReference type="InterPro" id="IPR050396">
    <property type="entry name" value="Glycosyltr_51/Transpeptidase"/>
</dbReference>
<feature type="transmembrane region" description="Helical" evidence="24">
    <location>
        <begin position="73"/>
        <end position="100"/>
    </location>
</feature>
<dbReference type="PANTHER" id="PTHR32282:SF11">
    <property type="entry name" value="PENICILLIN-BINDING PROTEIN 1B"/>
    <property type="match status" value="1"/>
</dbReference>
<gene>
    <name evidence="27" type="ORF">DES36_103123</name>
</gene>
<dbReference type="InterPro" id="IPR001264">
    <property type="entry name" value="Glyco_trans_51"/>
</dbReference>
<dbReference type="AlphaFoldDB" id="A0A366ICS3"/>
<feature type="region of interest" description="Disordered" evidence="23">
    <location>
        <begin position="1"/>
        <end position="63"/>
    </location>
</feature>
<dbReference type="GO" id="GO:0071555">
    <property type="term" value="P:cell wall organization"/>
    <property type="evidence" value="ECO:0007669"/>
    <property type="project" value="UniProtKB-KW"/>
</dbReference>
<comment type="catalytic activity">
    <reaction evidence="22">
        <text>[GlcNAc-(1-&gt;4)-Mur2Ac(oyl-L-Ala-gamma-D-Glu-L-Lys-D-Ala-D-Ala)](n)-di-trans,octa-cis-undecaprenyl diphosphate + beta-D-GlcNAc-(1-&gt;4)-Mur2Ac(oyl-L-Ala-gamma-D-Glu-L-Lys-D-Ala-D-Ala)-di-trans,octa-cis-undecaprenyl diphosphate = [GlcNAc-(1-&gt;4)-Mur2Ac(oyl-L-Ala-gamma-D-Glu-L-Lys-D-Ala-D-Ala)](n+1)-di-trans,octa-cis-undecaprenyl diphosphate + di-trans,octa-cis-undecaprenyl diphosphate + H(+)</text>
        <dbReference type="Rhea" id="RHEA:23708"/>
        <dbReference type="Rhea" id="RHEA-COMP:9602"/>
        <dbReference type="Rhea" id="RHEA-COMP:9603"/>
        <dbReference type="ChEBI" id="CHEBI:15378"/>
        <dbReference type="ChEBI" id="CHEBI:58405"/>
        <dbReference type="ChEBI" id="CHEBI:60033"/>
        <dbReference type="ChEBI" id="CHEBI:78435"/>
        <dbReference type="EC" id="2.4.99.28"/>
    </reaction>
</comment>
<keyword evidence="12" id="KW-0133">Cell shape</keyword>
<evidence type="ECO:0000256" key="11">
    <source>
        <dbReference type="ARBA" id="ARBA00022801"/>
    </source>
</evidence>
<comment type="catalytic activity">
    <reaction evidence="20">
        <text>Preferential cleavage: (Ac)2-L-Lys-D-Ala-|-D-Ala. Also transpeptidation of peptidyl-alanyl moieties that are N-acyl substituents of D-alanine.</text>
        <dbReference type="EC" id="3.4.16.4"/>
    </reaction>
</comment>
<keyword evidence="14" id="KW-0573">Peptidoglycan synthesis</keyword>
<evidence type="ECO:0000256" key="10">
    <source>
        <dbReference type="ARBA" id="ARBA00022692"/>
    </source>
</evidence>
<evidence type="ECO:0000256" key="18">
    <source>
        <dbReference type="ARBA" id="ARBA00023268"/>
    </source>
</evidence>
<evidence type="ECO:0000256" key="19">
    <source>
        <dbReference type="ARBA" id="ARBA00023316"/>
    </source>
</evidence>
<evidence type="ECO:0000313" key="28">
    <source>
        <dbReference type="Proteomes" id="UP000253490"/>
    </source>
</evidence>
<dbReference type="Pfam" id="PF00905">
    <property type="entry name" value="Transpeptidase"/>
    <property type="match status" value="1"/>
</dbReference>
<evidence type="ECO:0000256" key="20">
    <source>
        <dbReference type="ARBA" id="ARBA00034000"/>
    </source>
</evidence>
<evidence type="ECO:0000256" key="1">
    <source>
        <dbReference type="ARBA" id="ARBA00002624"/>
    </source>
</evidence>
<dbReference type="Pfam" id="PF00912">
    <property type="entry name" value="Transgly"/>
    <property type="match status" value="1"/>
</dbReference>
<dbReference type="GO" id="GO:0046677">
    <property type="term" value="P:response to antibiotic"/>
    <property type="evidence" value="ECO:0007669"/>
    <property type="project" value="UniProtKB-KW"/>
</dbReference>
<name>A0A366ICS3_9FIRM</name>
<dbReference type="EC" id="3.4.16.4" evidence="3"/>
<evidence type="ECO:0000256" key="9">
    <source>
        <dbReference type="ARBA" id="ARBA00022679"/>
    </source>
</evidence>
<evidence type="ECO:0000256" key="16">
    <source>
        <dbReference type="ARBA" id="ARBA00023136"/>
    </source>
</evidence>
<dbReference type="Gene3D" id="3.40.710.10">
    <property type="entry name" value="DD-peptidase/beta-lactamase superfamily"/>
    <property type="match status" value="1"/>
</dbReference>
<keyword evidence="13" id="KW-0735">Signal-anchor</keyword>
<keyword evidence="17" id="KW-0046">Antibiotic resistance</keyword>
<dbReference type="Gene3D" id="1.10.3810.10">
    <property type="entry name" value="Biosynthetic peptidoglycan transglycosylase-like"/>
    <property type="match status" value="1"/>
</dbReference>
<comment type="caution">
    <text evidence="27">The sequence shown here is derived from an EMBL/GenBank/DDBJ whole genome shotgun (WGS) entry which is preliminary data.</text>
</comment>
<keyword evidence="16 24" id="KW-0472">Membrane</keyword>
<keyword evidence="6" id="KW-0121">Carboxypeptidase</keyword>
<accession>A0A366ICS3</accession>
<dbReference type="InterPro" id="IPR012338">
    <property type="entry name" value="Beta-lactam/transpept-like"/>
</dbReference>
<dbReference type="GO" id="GO:0030288">
    <property type="term" value="C:outer membrane-bounded periplasmic space"/>
    <property type="evidence" value="ECO:0007669"/>
    <property type="project" value="TreeGrafter"/>
</dbReference>
<evidence type="ECO:0000256" key="13">
    <source>
        <dbReference type="ARBA" id="ARBA00022968"/>
    </source>
</evidence>
<evidence type="ECO:0000256" key="23">
    <source>
        <dbReference type="SAM" id="MobiDB-lite"/>
    </source>
</evidence>
<keyword evidence="9" id="KW-0808">Transferase</keyword>
<proteinExistence type="predicted"/>
<evidence type="ECO:0000256" key="8">
    <source>
        <dbReference type="ARBA" id="ARBA00022676"/>
    </source>
</evidence>
<evidence type="ECO:0000256" key="14">
    <source>
        <dbReference type="ARBA" id="ARBA00022984"/>
    </source>
</evidence>
<evidence type="ECO:0000256" key="2">
    <source>
        <dbReference type="ARBA" id="ARBA00004401"/>
    </source>
</evidence>
<dbReference type="Proteomes" id="UP000253490">
    <property type="component" value="Unassembled WGS sequence"/>
</dbReference>
<feature type="compositionally biased region" description="Acidic residues" evidence="23">
    <location>
        <begin position="47"/>
        <end position="60"/>
    </location>
</feature>
<dbReference type="InterPro" id="IPR036950">
    <property type="entry name" value="PBP_transglycosylase"/>
</dbReference>
<dbReference type="EMBL" id="QNRX01000003">
    <property type="protein sequence ID" value="RBP68361.1"/>
    <property type="molecule type" value="Genomic_DNA"/>
</dbReference>
<dbReference type="GO" id="GO:0009252">
    <property type="term" value="P:peptidoglycan biosynthetic process"/>
    <property type="evidence" value="ECO:0007669"/>
    <property type="project" value="UniProtKB-UniPathway"/>
</dbReference>
<evidence type="ECO:0000256" key="4">
    <source>
        <dbReference type="ARBA" id="ARBA00018638"/>
    </source>
</evidence>
<feature type="domain" description="Glycosyl transferase family 51" evidence="26">
    <location>
        <begin position="124"/>
        <end position="283"/>
    </location>
</feature>
<comment type="subcellular location">
    <subcellularLocation>
        <location evidence="2">Cell membrane</location>
        <topology evidence="2">Single-pass type II membrane protein</topology>
    </subcellularLocation>
</comment>
<dbReference type="EC" id="2.4.99.28" evidence="21"/>
<keyword evidence="7" id="KW-0645">Protease</keyword>
<dbReference type="RefSeq" id="WP_113919790.1">
    <property type="nucleotide sequence ID" value="NZ_QNRX01000003.1"/>
</dbReference>
<dbReference type="GO" id="GO:0008658">
    <property type="term" value="F:penicillin binding"/>
    <property type="evidence" value="ECO:0007669"/>
    <property type="project" value="InterPro"/>
</dbReference>
<evidence type="ECO:0000256" key="17">
    <source>
        <dbReference type="ARBA" id="ARBA00023251"/>
    </source>
</evidence>
<feature type="compositionally biased region" description="Low complexity" evidence="23">
    <location>
        <begin position="968"/>
        <end position="997"/>
    </location>
</feature>
<feature type="compositionally biased region" description="Basic and acidic residues" evidence="23">
    <location>
        <begin position="7"/>
        <end position="23"/>
    </location>
</feature>
<keyword evidence="15 24" id="KW-1133">Transmembrane helix</keyword>
<reference evidence="27 28" key="1">
    <citation type="submission" date="2018-06" db="EMBL/GenBank/DDBJ databases">
        <title>Genomic Encyclopedia of Type Strains, Phase IV (KMG-IV): sequencing the most valuable type-strain genomes for metagenomic binning, comparative biology and taxonomic classification.</title>
        <authorList>
            <person name="Goeker M."/>
        </authorList>
    </citation>
    <scope>NUCLEOTIDE SEQUENCE [LARGE SCALE GENOMIC DNA]</scope>
    <source>
        <strain evidence="27 28">DSM 22112</strain>
    </source>
</reference>
<keyword evidence="5" id="KW-1003">Cell membrane</keyword>
<protein>
    <recommendedName>
        <fullName evidence="4">Penicillin-binding protein 1A</fullName>
        <ecNumber evidence="21">2.4.99.28</ecNumber>
        <ecNumber evidence="3">3.4.16.4</ecNumber>
    </recommendedName>
</protein>
<dbReference type="OrthoDB" id="9766909at2"/>
<dbReference type="UniPathway" id="UPA00219"/>
<keyword evidence="8" id="KW-0328">Glycosyltransferase</keyword>
<evidence type="ECO:0000256" key="24">
    <source>
        <dbReference type="SAM" id="Phobius"/>
    </source>
</evidence>
<evidence type="ECO:0000256" key="7">
    <source>
        <dbReference type="ARBA" id="ARBA00022670"/>
    </source>
</evidence>
<evidence type="ECO:0000256" key="22">
    <source>
        <dbReference type="ARBA" id="ARBA00049902"/>
    </source>
</evidence>
<dbReference type="SUPFAM" id="SSF56601">
    <property type="entry name" value="beta-lactamase/transpeptidase-like"/>
    <property type="match status" value="1"/>
</dbReference>
<keyword evidence="18" id="KW-0511">Multifunctional enzyme</keyword>
<keyword evidence="11" id="KW-0378">Hydrolase</keyword>
<keyword evidence="19" id="KW-0961">Cell wall biogenesis/degradation</keyword>
<evidence type="ECO:0000256" key="15">
    <source>
        <dbReference type="ARBA" id="ARBA00022989"/>
    </source>
</evidence>
<evidence type="ECO:0000256" key="6">
    <source>
        <dbReference type="ARBA" id="ARBA00022645"/>
    </source>
</evidence>
<evidence type="ECO:0000256" key="12">
    <source>
        <dbReference type="ARBA" id="ARBA00022960"/>
    </source>
</evidence>
<feature type="compositionally biased region" description="Basic and acidic residues" evidence="23">
    <location>
        <begin position="34"/>
        <end position="46"/>
    </location>
</feature>
<organism evidence="27 28">
    <name type="scientific">Alkalibaculum bacchi</name>
    <dbReference type="NCBI Taxonomy" id="645887"/>
    <lineage>
        <taxon>Bacteria</taxon>
        <taxon>Bacillati</taxon>
        <taxon>Bacillota</taxon>
        <taxon>Clostridia</taxon>
        <taxon>Eubacteriales</taxon>
        <taxon>Eubacteriaceae</taxon>
        <taxon>Alkalibaculum</taxon>
    </lineage>
</organism>
<dbReference type="GO" id="GO:0008955">
    <property type="term" value="F:peptidoglycan glycosyltransferase activity"/>
    <property type="evidence" value="ECO:0007669"/>
    <property type="project" value="UniProtKB-EC"/>
</dbReference>
<evidence type="ECO:0000313" key="27">
    <source>
        <dbReference type="EMBL" id="RBP68361.1"/>
    </source>
</evidence>
<dbReference type="GO" id="GO:0009002">
    <property type="term" value="F:serine-type D-Ala-D-Ala carboxypeptidase activity"/>
    <property type="evidence" value="ECO:0007669"/>
    <property type="project" value="UniProtKB-EC"/>
</dbReference>
<evidence type="ECO:0000256" key="21">
    <source>
        <dbReference type="ARBA" id="ARBA00044770"/>
    </source>
</evidence>
<evidence type="ECO:0000256" key="5">
    <source>
        <dbReference type="ARBA" id="ARBA00022475"/>
    </source>
</evidence>
<keyword evidence="10 24" id="KW-0812">Transmembrane</keyword>
<dbReference type="GO" id="GO:0006508">
    <property type="term" value="P:proteolysis"/>
    <property type="evidence" value="ECO:0007669"/>
    <property type="project" value="UniProtKB-KW"/>
</dbReference>
<feature type="domain" description="Penicillin-binding protein transpeptidase" evidence="25">
    <location>
        <begin position="443"/>
        <end position="693"/>
    </location>
</feature>
<feature type="region of interest" description="Disordered" evidence="23">
    <location>
        <begin position="956"/>
        <end position="997"/>
    </location>
</feature>
<dbReference type="GO" id="GO:0005886">
    <property type="term" value="C:plasma membrane"/>
    <property type="evidence" value="ECO:0007669"/>
    <property type="project" value="UniProtKB-SubCell"/>
</dbReference>
<dbReference type="GO" id="GO:0008360">
    <property type="term" value="P:regulation of cell shape"/>
    <property type="evidence" value="ECO:0007669"/>
    <property type="project" value="UniProtKB-KW"/>
</dbReference>
<dbReference type="PANTHER" id="PTHR32282">
    <property type="entry name" value="BINDING PROTEIN TRANSPEPTIDASE, PUTATIVE-RELATED"/>
    <property type="match status" value="1"/>
</dbReference>
<keyword evidence="28" id="KW-1185">Reference proteome</keyword>
<dbReference type="SUPFAM" id="SSF53955">
    <property type="entry name" value="Lysozyme-like"/>
    <property type="match status" value="1"/>
</dbReference>
<evidence type="ECO:0000256" key="3">
    <source>
        <dbReference type="ARBA" id="ARBA00012448"/>
    </source>
</evidence>
<dbReference type="InterPro" id="IPR023346">
    <property type="entry name" value="Lysozyme-like_dom_sf"/>
</dbReference>
<evidence type="ECO:0000259" key="25">
    <source>
        <dbReference type="Pfam" id="PF00905"/>
    </source>
</evidence>
<comment type="function">
    <text evidence="1">Cell wall formation. Synthesis of cross-linked peptidoglycan from the lipid intermediates. The enzyme has a penicillin-insensitive transglycosylase N-terminal domain (formation of linear glycan strands) and a penicillin-sensitive transpeptidase C-terminal domain (cross-linking of the peptide subunits).</text>
</comment>